<dbReference type="SUPFAM" id="SSF51445">
    <property type="entry name" value="(Trans)glycosidases"/>
    <property type="match status" value="1"/>
</dbReference>
<keyword evidence="4" id="KW-1185">Reference proteome</keyword>
<feature type="signal peptide" evidence="2">
    <location>
        <begin position="1"/>
        <end position="38"/>
    </location>
</feature>
<accession>A0A6J5CZ69</accession>
<dbReference type="EMBL" id="CABVQD010000002">
    <property type="protein sequence ID" value="VWB23856.1"/>
    <property type="molecule type" value="Genomic_DNA"/>
</dbReference>
<dbReference type="AlphaFoldDB" id="A0A6J5CZ69"/>
<reference evidence="3 4" key="1">
    <citation type="submission" date="2019-09" db="EMBL/GenBank/DDBJ databases">
        <authorList>
            <person name="Depoorter E."/>
        </authorList>
    </citation>
    <scope>NUCLEOTIDE SEQUENCE [LARGE SCALE GENOMIC DNA]</scope>
    <source>
        <strain evidence="3">LMG 30113</strain>
    </source>
</reference>
<feature type="region of interest" description="Disordered" evidence="1">
    <location>
        <begin position="124"/>
        <end position="150"/>
    </location>
</feature>
<dbReference type="Proteomes" id="UP000494330">
    <property type="component" value="Unassembled WGS sequence"/>
</dbReference>
<sequence>MARPARLVLRRFFGGPAAGVAVAALVVSSAAAPPSVQADAWLAAGATVDTAVPRYGVNLGSWTTWGAEQLSAHLVKNPGLQPGIDRGLLVVGDADGDGIVDDAPWAARPPGAWNGAHFAVLTGSSRGASGTVTDPLPDGGGRRPLRLEPRPPGLARGDVIALTRDAAGPIPLWWSAGSVRAVADDGPEHGPAAVLDGTRGVAALRQYFDMLGPRAGKLLPLDGRWRMRFRIRALHGTPTLHARFGRDRAPPLVDRTVAPGQAWQFVQVDFDGRDAGPAGPVTLSLEAAGGALELAQVDVEARDPGAGGFRRAVVDTLKALHPGYLRDWQGQLGDTAANRFAAPFDRRPTRYRPGDAEWQYGYGAAELFALGAAVGARPWLVLPTTLDDAEAVEFGRQLGRLAHRYAVDETVVEFGNENWNAMFRPAGIMNPDRLAERADRVFALMRDAAWPARLHRVVGAQYANPRAVERLGTRLHDADGVAVAPYFLHRMSAAEQPDAVLDRLFDGDDDALAELAARLRRSGRQMDVYEVNFHTTLGDAPAAARAALLERGAAGTALAARLVAATLAGSRRQAVYSLAGFDTRLAQPGADGLIPLWGITRDLAGAAHWRPTGAALAMLNDVAGGAVRATTCAGPGCHAILAAWFDDARAAIVSRGAQPLRVALPCHGSATLAIRVLDDTAPPPVVAREAALACHAGSAIAMLPPWSLLTARPGDSVPAVPADR</sequence>
<dbReference type="InterPro" id="IPR017853">
    <property type="entry name" value="GH"/>
</dbReference>
<feature type="chain" id="PRO_5044425380" evidence="2">
    <location>
        <begin position="39"/>
        <end position="724"/>
    </location>
</feature>
<name>A0A6J5CZ69_9BURK</name>
<dbReference type="RefSeq" id="WP_034197771.1">
    <property type="nucleotide sequence ID" value="NZ_CABVQD010000002.1"/>
</dbReference>
<gene>
    <name evidence="3" type="ORF">BPA30113_00828</name>
</gene>
<proteinExistence type="predicted"/>
<protein>
    <submittedName>
        <fullName evidence="3">Uncharacterized protein</fullName>
    </submittedName>
</protein>
<dbReference type="Gene3D" id="3.20.20.80">
    <property type="entry name" value="Glycosidases"/>
    <property type="match status" value="1"/>
</dbReference>
<keyword evidence="2" id="KW-0732">Signal</keyword>
<evidence type="ECO:0000313" key="4">
    <source>
        <dbReference type="Proteomes" id="UP000494330"/>
    </source>
</evidence>
<organism evidence="3 4">
    <name type="scientific">Burkholderia paludis</name>
    <dbReference type="NCBI Taxonomy" id="1506587"/>
    <lineage>
        <taxon>Bacteria</taxon>
        <taxon>Pseudomonadati</taxon>
        <taxon>Pseudomonadota</taxon>
        <taxon>Betaproteobacteria</taxon>
        <taxon>Burkholderiales</taxon>
        <taxon>Burkholderiaceae</taxon>
        <taxon>Burkholderia</taxon>
        <taxon>Burkholderia cepacia complex</taxon>
    </lineage>
</organism>
<evidence type="ECO:0000256" key="2">
    <source>
        <dbReference type="SAM" id="SignalP"/>
    </source>
</evidence>
<evidence type="ECO:0000313" key="3">
    <source>
        <dbReference type="EMBL" id="VWB23856.1"/>
    </source>
</evidence>
<evidence type="ECO:0000256" key="1">
    <source>
        <dbReference type="SAM" id="MobiDB-lite"/>
    </source>
</evidence>